<protein>
    <recommendedName>
        <fullName evidence="1">F-box associated beta-propeller type 3 domain-containing protein</fullName>
    </recommendedName>
</protein>
<dbReference type="PANTHER" id="PTHR31672">
    <property type="entry name" value="BNACNNG10540D PROTEIN"/>
    <property type="match status" value="1"/>
</dbReference>
<reference evidence="2 3" key="2">
    <citation type="journal article" date="2009" name="PLoS ONE">
        <title>An integrated genetic and cytogenetic map of the cucumber genome.</title>
        <authorList>
            <person name="Ren Y."/>
            <person name="Zhang Z."/>
            <person name="Liu J."/>
            <person name="Staub J.E."/>
            <person name="Han Y."/>
            <person name="Cheng Z."/>
            <person name="Li X."/>
            <person name="Lu J."/>
            <person name="Miao H."/>
            <person name="Kang H."/>
            <person name="Xie B."/>
            <person name="Gu X."/>
            <person name="Wang X."/>
            <person name="Du Y."/>
            <person name="Jin W."/>
            <person name="Huang S."/>
        </authorList>
    </citation>
    <scope>NUCLEOTIDE SEQUENCE [LARGE SCALE GENOMIC DNA]</scope>
    <source>
        <strain evidence="3">cv. 9930</strain>
    </source>
</reference>
<evidence type="ECO:0000313" key="2">
    <source>
        <dbReference type="EMBL" id="KGN52568.1"/>
    </source>
</evidence>
<dbReference type="InterPro" id="IPR050796">
    <property type="entry name" value="SCF_F-box_component"/>
</dbReference>
<dbReference type="InterPro" id="IPR013187">
    <property type="entry name" value="F-box-assoc_dom_typ3"/>
</dbReference>
<dbReference type="AlphaFoldDB" id="A0A0A0KSN0"/>
<reference evidence="2 3" key="4">
    <citation type="journal article" date="2011" name="BMC Genomics">
        <title>RNA-Seq improves annotation of protein-coding genes in the cucumber genome.</title>
        <authorList>
            <person name="Li Z."/>
            <person name="Zhang Z."/>
            <person name="Yan P."/>
            <person name="Huang S."/>
            <person name="Fei Z."/>
            <person name="Lin K."/>
        </authorList>
    </citation>
    <scope>NUCLEOTIDE SEQUENCE [LARGE SCALE GENOMIC DNA]</scope>
    <source>
        <strain evidence="3">cv. 9930</strain>
    </source>
</reference>
<dbReference type="PANTHER" id="PTHR31672:SF13">
    <property type="entry name" value="F-BOX PROTEIN CPR30-LIKE"/>
    <property type="match status" value="1"/>
</dbReference>
<feature type="domain" description="F-box associated beta-propeller type 3" evidence="1">
    <location>
        <begin position="32"/>
        <end position="161"/>
    </location>
</feature>
<reference evidence="2 3" key="1">
    <citation type="journal article" date="2009" name="Nat. Genet.">
        <title>The genome of the cucumber, Cucumis sativus L.</title>
        <authorList>
            <person name="Huang S."/>
            <person name="Li R."/>
            <person name="Zhang Z."/>
            <person name="Li L."/>
            <person name="Gu X."/>
            <person name="Fan W."/>
            <person name="Lucas W.J."/>
            <person name="Wang X."/>
            <person name="Xie B."/>
            <person name="Ni P."/>
            <person name="Ren Y."/>
            <person name="Zhu H."/>
            <person name="Li J."/>
            <person name="Lin K."/>
            <person name="Jin W."/>
            <person name="Fei Z."/>
            <person name="Li G."/>
            <person name="Staub J."/>
            <person name="Kilian A."/>
            <person name="van der Vossen E.A."/>
            <person name="Wu Y."/>
            <person name="Guo J."/>
            <person name="He J."/>
            <person name="Jia Z."/>
            <person name="Ren Y."/>
            <person name="Tian G."/>
            <person name="Lu Y."/>
            <person name="Ruan J."/>
            <person name="Qian W."/>
            <person name="Wang M."/>
            <person name="Huang Q."/>
            <person name="Li B."/>
            <person name="Xuan Z."/>
            <person name="Cao J."/>
            <person name="Asan"/>
            <person name="Wu Z."/>
            <person name="Zhang J."/>
            <person name="Cai Q."/>
            <person name="Bai Y."/>
            <person name="Zhao B."/>
            <person name="Han Y."/>
            <person name="Li Y."/>
            <person name="Li X."/>
            <person name="Wang S."/>
            <person name="Shi Q."/>
            <person name="Liu S."/>
            <person name="Cho W.K."/>
            <person name="Kim J.Y."/>
            <person name="Xu Y."/>
            <person name="Heller-Uszynska K."/>
            <person name="Miao H."/>
            <person name="Cheng Z."/>
            <person name="Zhang S."/>
            <person name="Wu J."/>
            <person name="Yang Y."/>
            <person name="Kang H."/>
            <person name="Li M."/>
            <person name="Liang H."/>
            <person name="Ren X."/>
            <person name="Shi Z."/>
            <person name="Wen M."/>
            <person name="Jian M."/>
            <person name="Yang H."/>
            <person name="Zhang G."/>
            <person name="Yang Z."/>
            <person name="Chen R."/>
            <person name="Liu S."/>
            <person name="Li J."/>
            <person name="Ma L."/>
            <person name="Liu H."/>
            <person name="Zhou Y."/>
            <person name="Zhao J."/>
            <person name="Fang X."/>
            <person name="Li G."/>
            <person name="Fang L."/>
            <person name="Li Y."/>
            <person name="Liu D."/>
            <person name="Zheng H."/>
            <person name="Zhang Y."/>
            <person name="Qin N."/>
            <person name="Li Z."/>
            <person name="Yang G."/>
            <person name="Yang S."/>
            <person name="Bolund L."/>
            <person name="Kristiansen K."/>
            <person name="Zheng H."/>
            <person name="Li S."/>
            <person name="Zhang X."/>
            <person name="Yang H."/>
            <person name="Wang J."/>
            <person name="Sun R."/>
            <person name="Zhang B."/>
            <person name="Jiang S."/>
            <person name="Wang J."/>
            <person name="Du Y."/>
            <person name="Li S."/>
        </authorList>
    </citation>
    <scope>NUCLEOTIDE SEQUENCE [LARGE SCALE GENOMIC DNA]</scope>
    <source>
        <strain evidence="3">cv. 9930</strain>
    </source>
</reference>
<dbReference type="EMBL" id="CM002926">
    <property type="protein sequence ID" value="KGN52568.1"/>
    <property type="molecule type" value="Genomic_DNA"/>
</dbReference>
<keyword evidence="3" id="KW-1185">Reference proteome</keyword>
<dbReference type="Proteomes" id="UP000029981">
    <property type="component" value="Chromosome 5"/>
</dbReference>
<dbReference type="InterPro" id="IPR017451">
    <property type="entry name" value="F-box-assoc_interact_dom"/>
</dbReference>
<organism evidence="2 3">
    <name type="scientific">Cucumis sativus</name>
    <name type="common">Cucumber</name>
    <dbReference type="NCBI Taxonomy" id="3659"/>
    <lineage>
        <taxon>Eukaryota</taxon>
        <taxon>Viridiplantae</taxon>
        <taxon>Streptophyta</taxon>
        <taxon>Embryophyta</taxon>
        <taxon>Tracheophyta</taxon>
        <taxon>Spermatophyta</taxon>
        <taxon>Magnoliopsida</taxon>
        <taxon>eudicotyledons</taxon>
        <taxon>Gunneridae</taxon>
        <taxon>Pentapetalae</taxon>
        <taxon>rosids</taxon>
        <taxon>fabids</taxon>
        <taxon>Cucurbitales</taxon>
        <taxon>Cucurbitaceae</taxon>
        <taxon>Benincaseae</taxon>
        <taxon>Cucumis</taxon>
    </lineage>
</organism>
<reference evidence="2 3" key="3">
    <citation type="journal article" date="2010" name="BMC Genomics">
        <title>Transcriptome sequencing and comparative analysis of cucumber flowers with different sex types.</title>
        <authorList>
            <person name="Guo S."/>
            <person name="Zheng Y."/>
            <person name="Joung J.G."/>
            <person name="Liu S."/>
            <person name="Zhang Z."/>
            <person name="Crasta O.R."/>
            <person name="Sobral B.W."/>
            <person name="Xu Y."/>
            <person name="Huang S."/>
            <person name="Fei Z."/>
        </authorList>
    </citation>
    <scope>NUCLEOTIDE SEQUENCE [LARGE SCALE GENOMIC DNA]</scope>
    <source>
        <strain evidence="3">cv. 9930</strain>
    </source>
</reference>
<name>A0A0A0KSN0_CUCSA</name>
<dbReference type="NCBIfam" id="TIGR01640">
    <property type="entry name" value="F_box_assoc_1"/>
    <property type="match status" value="1"/>
</dbReference>
<evidence type="ECO:0000259" key="1">
    <source>
        <dbReference type="Pfam" id="PF08268"/>
    </source>
</evidence>
<sequence length="175" mass="20622">MREEVSDYVPFKWCNPKIQCVDIDPKTSSVASFRFEDDWSSITIVNSCNGLLYICKFIFDSLCEGILNPMTNEFVEIPPPDIELDVHCVGFGFSPRTKQYKLFRTEPEILPNWKKCHYRMDIFTFDNGHKQWRHFKRLPFVVFHHGQYLNGIIYWIGKKLEKEGGGCDICSRCRH</sequence>
<gene>
    <name evidence="2" type="ORF">Csa_5G643960</name>
</gene>
<evidence type="ECO:0000313" key="3">
    <source>
        <dbReference type="Proteomes" id="UP000029981"/>
    </source>
</evidence>
<accession>A0A0A0KSN0</accession>
<proteinExistence type="predicted"/>
<dbReference type="Pfam" id="PF08268">
    <property type="entry name" value="FBA_3"/>
    <property type="match status" value="1"/>
</dbReference>
<dbReference type="Gramene" id="KGN52568">
    <property type="protein sequence ID" value="KGN52568"/>
    <property type="gene ID" value="Csa_5G643960"/>
</dbReference>